<dbReference type="ExpressionAtlas" id="A0A1D6H3X1">
    <property type="expression patterns" value="baseline"/>
</dbReference>
<comment type="similarity">
    <text evidence="1">Belongs to the 14-3-3 family.</text>
</comment>
<gene>
    <name evidence="4" type="ORF">ZEAMMB73_Zm00001d015779</name>
</gene>
<feature type="domain" description="14-3-3" evidence="3">
    <location>
        <begin position="105"/>
        <end position="140"/>
    </location>
</feature>
<name>A0A1D6H3X1_MAIZE</name>
<dbReference type="SUPFAM" id="SSF48445">
    <property type="entry name" value="14-3-3 protein"/>
    <property type="match status" value="1"/>
</dbReference>
<feature type="compositionally biased region" description="Basic and acidic residues" evidence="2">
    <location>
        <begin position="1"/>
        <end position="13"/>
    </location>
</feature>
<evidence type="ECO:0000259" key="3">
    <source>
        <dbReference type="Pfam" id="PF00244"/>
    </source>
</evidence>
<evidence type="ECO:0000256" key="2">
    <source>
        <dbReference type="SAM" id="MobiDB-lite"/>
    </source>
</evidence>
<dbReference type="InterPro" id="IPR023410">
    <property type="entry name" value="14-3-3_domain"/>
</dbReference>
<dbReference type="AlphaFoldDB" id="A0A1D6H3X1"/>
<dbReference type="InterPro" id="IPR000308">
    <property type="entry name" value="14-3-3"/>
</dbReference>
<dbReference type="STRING" id="4577.A0A1D6H3X1"/>
<dbReference type="Gene3D" id="1.20.190.20">
    <property type="entry name" value="14-3-3 domain"/>
    <property type="match status" value="1"/>
</dbReference>
<sequence>MPTTRADHNEHDIQGTAGDDSVVVNRKSTTGTKGMTLGIMKRQRAQISCRPTMPATNTHHASAAHSDATTRAMANKELGRFDGHRRAQIGATETKTRRGSRKGAPAFDEAISELDSLGEESYKDSTVIMQLLRDNLTLWTSDMQVNTWNSVVMSEDGGDEMWDQYRIIYMYRNIQSVR</sequence>
<organism evidence="4">
    <name type="scientific">Zea mays</name>
    <name type="common">Maize</name>
    <dbReference type="NCBI Taxonomy" id="4577"/>
    <lineage>
        <taxon>Eukaryota</taxon>
        <taxon>Viridiplantae</taxon>
        <taxon>Streptophyta</taxon>
        <taxon>Embryophyta</taxon>
        <taxon>Tracheophyta</taxon>
        <taxon>Spermatophyta</taxon>
        <taxon>Magnoliopsida</taxon>
        <taxon>Liliopsida</taxon>
        <taxon>Poales</taxon>
        <taxon>Poaceae</taxon>
        <taxon>PACMAD clade</taxon>
        <taxon>Panicoideae</taxon>
        <taxon>Andropogonodae</taxon>
        <taxon>Andropogoneae</taxon>
        <taxon>Tripsacinae</taxon>
        <taxon>Zea</taxon>
    </lineage>
</organism>
<dbReference type="Pfam" id="PF00244">
    <property type="entry name" value="14-3-3"/>
    <property type="match status" value="1"/>
</dbReference>
<evidence type="ECO:0000313" key="4">
    <source>
        <dbReference type="EMBL" id="AQK69525.1"/>
    </source>
</evidence>
<evidence type="ECO:0000256" key="1">
    <source>
        <dbReference type="ARBA" id="ARBA00006141"/>
    </source>
</evidence>
<dbReference type="InParanoid" id="A0A1D6H3X1"/>
<accession>A0A1D6H3X1</accession>
<reference evidence="4" key="1">
    <citation type="submission" date="2015-12" db="EMBL/GenBank/DDBJ databases">
        <title>Update maize B73 reference genome by single molecule sequencing technologies.</title>
        <authorList>
            <consortium name="Maize Genome Sequencing Project"/>
            <person name="Ware D."/>
        </authorList>
    </citation>
    <scope>NUCLEOTIDE SEQUENCE</scope>
    <source>
        <tissue evidence="4">Seedling</tissue>
    </source>
</reference>
<dbReference type="PANTHER" id="PTHR18860">
    <property type="entry name" value="14-3-3 PROTEIN"/>
    <property type="match status" value="1"/>
</dbReference>
<dbReference type="InterPro" id="IPR036815">
    <property type="entry name" value="14-3-3_dom_sf"/>
</dbReference>
<dbReference type="SMR" id="A0A1D6H3X1"/>
<dbReference type="EMBL" id="CM000781">
    <property type="protein sequence ID" value="AQK69525.1"/>
    <property type="molecule type" value="Genomic_DNA"/>
</dbReference>
<proteinExistence type="inferred from homology"/>
<protein>
    <submittedName>
        <fullName evidence="4">14-3-3-like protein GF14 omega</fullName>
    </submittedName>
</protein>
<feature type="region of interest" description="Disordered" evidence="2">
    <location>
        <begin position="1"/>
        <end position="20"/>
    </location>
</feature>